<evidence type="ECO:0000313" key="3">
    <source>
        <dbReference type="Proteomes" id="UP000011135"/>
    </source>
</evidence>
<protein>
    <submittedName>
        <fullName evidence="2">UDP-glucose 4-epimerase</fullName>
    </submittedName>
</protein>
<dbReference type="SUPFAM" id="SSF51735">
    <property type="entry name" value="NAD(P)-binding Rossmann-fold domains"/>
    <property type="match status" value="1"/>
</dbReference>
<evidence type="ECO:0000313" key="2">
    <source>
        <dbReference type="EMBL" id="ELR70557.1"/>
    </source>
</evidence>
<dbReference type="PANTHER" id="PTHR43245">
    <property type="entry name" value="BIFUNCTIONAL POLYMYXIN RESISTANCE PROTEIN ARNA"/>
    <property type="match status" value="1"/>
</dbReference>
<dbReference type="Pfam" id="PF01370">
    <property type="entry name" value="Epimerase"/>
    <property type="match status" value="1"/>
</dbReference>
<keyword evidence="3" id="KW-1185">Reference proteome</keyword>
<organism evidence="2 3">
    <name type="scientific">Fulvivirga imtechensis AK7</name>
    <dbReference type="NCBI Taxonomy" id="1237149"/>
    <lineage>
        <taxon>Bacteria</taxon>
        <taxon>Pseudomonadati</taxon>
        <taxon>Bacteroidota</taxon>
        <taxon>Cytophagia</taxon>
        <taxon>Cytophagales</taxon>
        <taxon>Fulvivirgaceae</taxon>
        <taxon>Fulvivirga</taxon>
    </lineage>
</organism>
<dbReference type="Proteomes" id="UP000011135">
    <property type="component" value="Unassembled WGS sequence"/>
</dbReference>
<dbReference type="OrthoDB" id="9814124at2"/>
<dbReference type="InterPro" id="IPR036291">
    <property type="entry name" value="NAD(P)-bd_dom_sf"/>
</dbReference>
<name>L8JT82_9BACT</name>
<dbReference type="AlphaFoldDB" id="L8JT82"/>
<reference evidence="2 3" key="1">
    <citation type="submission" date="2012-12" db="EMBL/GenBank/DDBJ databases">
        <title>Genome assembly of Fulvivirga imtechensis AK7.</title>
        <authorList>
            <person name="Nupur N."/>
            <person name="Khatri I."/>
            <person name="Kumar R."/>
            <person name="Subramanian S."/>
            <person name="Pinnaka A."/>
        </authorList>
    </citation>
    <scope>NUCLEOTIDE SEQUENCE [LARGE SCALE GENOMIC DNA]</scope>
    <source>
        <strain evidence="2 3">AK7</strain>
    </source>
</reference>
<dbReference type="STRING" id="1237149.C900_03538"/>
<dbReference type="RefSeq" id="WP_009580914.1">
    <property type="nucleotide sequence ID" value="NZ_AMZN01000051.1"/>
</dbReference>
<sequence length="381" mass="43609">MDELDNQSITRSSGAGNTDKPVVLVTGSSGLIGTKIIKKLARNYRIIGLDRVGNPYPPVEAECVSFDITSEDSIRMAMERVRYGYGSKIASVIHLAAYYDFSGKPSPMYEEVTVKGTEKFLHELQNFEVEQFIFSSTNLIYKPTVPGQKINEDCPIEPHWDYPESKVDTENLIRHNRGKIKAVLLRLAGVYDDYCHSLPISHQIQRIYEKQFTSHFYSGDVTHGNVFLHMDDLLVALEKTVKKRASLPDEVAINIGEPETPSYEDLQMQIGLLLHGEEWETYKVPESLAKIGSWGMNLFKDSFIKPWMIDRADDHYEFDVSRAKDLLGWAPERRLPDTIPVMIGKLKKDPVKWYKENRLELPASLEKQEKRKKTDQKEHAT</sequence>
<dbReference type="PATRIC" id="fig|1237149.3.peg.3299"/>
<dbReference type="eggNOG" id="COG0451">
    <property type="taxonomic scope" value="Bacteria"/>
</dbReference>
<proteinExistence type="predicted"/>
<comment type="caution">
    <text evidence="2">The sequence shown here is derived from an EMBL/GenBank/DDBJ whole genome shotgun (WGS) entry which is preliminary data.</text>
</comment>
<dbReference type="InterPro" id="IPR050177">
    <property type="entry name" value="Lipid_A_modif_metabolic_enz"/>
</dbReference>
<feature type="domain" description="NAD-dependent epimerase/dehydratase" evidence="1">
    <location>
        <begin position="23"/>
        <end position="256"/>
    </location>
</feature>
<dbReference type="Gene3D" id="3.40.50.720">
    <property type="entry name" value="NAD(P)-binding Rossmann-like Domain"/>
    <property type="match status" value="1"/>
</dbReference>
<accession>L8JT82</accession>
<dbReference type="EMBL" id="AMZN01000051">
    <property type="protein sequence ID" value="ELR70557.1"/>
    <property type="molecule type" value="Genomic_DNA"/>
</dbReference>
<evidence type="ECO:0000259" key="1">
    <source>
        <dbReference type="Pfam" id="PF01370"/>
    </source>
</evidence>
<dbReference type="InterPro" id="IPR001509">
    <property type="entry name" value="Epimerase_deHydtase"/>
</dbReference>
<gene>
    <name evidence="2" type="ORF">C900_03538</name>
</gene>